<sequence>MTNLIKRYATPFITGLFLVSLISGIALFFHVGQGWFHGMHEWLSMVLIAPFAFHLWKNWKAFSSYFRRAPMAIALVISLAAALYYAVPSGAEGGRAGGPPHFAFASAILKNPASQVAPLLGTTPEALVQKLTSAGFAAAASEATLSDIAVRSGKDEAALLQILVAKPQ</sequence>
<name>A0A5Q0CB47_9HYPH</name>
<dbReference type="Proteomes" id="UP000326881">
    <property type="component" value="Chromosome"/>
</dbReference>
<dbReference type="EMBL" id="CP043498">
    <property type="protein sequence ID" value="QFY61107.1"/>
    <property type="molecule type" value="Genomic_DNA"/>
</dbReference>
<dbReference type="AlphaFoldDB" id="A0A5Q0CB47"/>
<organism evidence="2 3">
    <name type="scientific">Rhizobium grahamii</name>
    <dbReference type="NCBI Taxonomy" id="1120045"/>
    <lineage>
        <taxon>Bacteria</taxon>
        <taxon>Pseudomonadati</taxon>
        <taxon>Pseudomonadota</taxon>
        <taxon>Alphaproteobacteria</taxon>
        <taxon>Hyphomicrobiales</taxon>
        <taxon>Rhizobiaceae</taxon>
        <taxon>Rhizobium/Agrobacterium group</taxon>
        <taxon>Rhizobium</taxon>
    </lineage>
</organism>
<dbReference type="OrthoDB" id="5339490at2"/>
<gene>
    <name evidence="2" type="ORF">FZ934_12205</name>
</gene>
<accession>A0A5Q0CB47</accession>
<feature type="transmembrane region" description="Helical" evidence="1">
    <location>
        <begin position="71"/>
        <end position="87"/>
    </location>
</feature>
<protein>
    <submittedName>
        <fullName evidence="2">DUF4405 domain-containing protein</fullName>
    </submittedName>
</protein>
<evidence type="ECO:0000313" key="2">
    <source>
        <dbReference type="EMBL" id="QFY61107.1"/>
    </source>
</evidence>
<proteinExistence type="predicted"/>
<keyword evidence="1" id="KW-0472">Membrane</keyword>
<feature type="transmembrane region" description="Helical" evidence="1">
    <location>
        <begin position="12"/>
        <end position="36"/>
    </location>
</feature>
<keyword evidence="1" id="KW-0812">Transmembrane</keyword>
<keyword evidence="1" id="KW-1133">Transmembrane helix</keyword>
<reference evidence="2 3" key="1">
    <citation type="submission" date="2019-08" db="EMBL/GenBank/DDBJ databases">
        <title>Prosopis cineraria nodule microbiome.</title>
        <authorList>
            <person name="Ali R."/>
            <person name="Chaluvadi S.R."/>
            <person name="Wang X."/>
        </authorList>
    </citation>
    <scope>NUCLEOTIDE SEQUENCE [LARGE SCALE GENOMIC DNA]</scope>
    <source>
        <strain evidence="2 3">BG7</strain>
    </source>
</reference>
<keyword evidence="3" id="KW-1185">Reference proteome</keyword>
<dbReference type="KEGG" id="rgr:FZ934_12205"/>
<feature type="transmembrane region" description="Helical" evidence="1">
    <location>
        <begin position="42"/>
        <end position="59"/>
    </location>
</feature>
<evidence type="ECO:0000256" key="1">
    <source>
        <dbReference type="SAM" id="Phobius"/>
    </source>
</evidence>
<evidence type="ECO:0000313" key="3">
    <source>
        <dbReference type="Proteomes" id="UP000326881"/>
    </source>
</evidence>
<dbReference type="RefSeq" id="WP_065690765.1">
    <property type="nucleotide sequence ID" value="NZ_CP043498.1"/>
</dbReference>